<dbReference type="EMBL" id="JAACJK010000001">
    <property type="protein sequence ID" value="KAF5341800.1"/>
    <property type="molecule type" value="Genomic_DNA"/>
</dbReference>
<protein>
    <recommendedName>
        <fullName evidence="3">F-box domain-containing protein</fullName>
    </recommendedName>
</protein>
<evidence type="ECO:0000313" key="2">
    <source>
        <dbReference type="Proteomes" id="UP000541558"/>
    </source>
</evidence>
<comment type="caution">
    <text evidence="1">The sequence shown here is derived from an EMBL/GenBank/DDBJ whole genome shotgun (WGS) entry which is preliminary data.</text>
</comment>
<dbReference type="Proteomes" id="UP000541558">
    <property type="component" value="Unassembled WGS sequence"/>
</dbReference>
<accession>A0A8H5FLP4</accession>
<dbReference type="OrthoDB" id="3043705at2759"/>
<evidence type="ECO:0000313" key="1">
    <source>
        <dbReference type="EMBL" id="KAF5341800.1"/>
    </source>
</evidence>
<reference evidence="1 2" key="1">
    <citation type="journal article" date="2020" name="ISME J.">
        <title>Uncovering the hidden diversity of litter-decomposition mechanisms in mushroom-forming fungi.</title>
        <authorList>
            <person name="Floudas D."/>
            <person name="Bentzer J."/>
            <person name="Ahren D."/>
            <person name="Johansson T."/>
            <person name="Persson P."/>
            <person name="Tunlid A."/>
        </authorList>
    </citation>
    <scope>NUCLEOTIDE SEQUENCE [LARGE SCALE GENOMIC DNA]</scope>
    <source>
        <strain evidence="1 2">CBS 175.51</strain>
    </source>
</reference>
<sequence>MTPICIPSEIYQQIFEWHLGPRSRTHDDDAYNLERRQRPVLLSHVCRDWRVAALGHPYLWTDVQIHGKSELYFSFLQRSNPLLADLTIVARGKLSLIAVISILTKKFGISQEGLERVRSIHLFVYSHDQSPYVLMPIRPHDLPALRTFRVHLAAPLIPWWRRSDWTGVHHHIPLLTNPTSLENVILTGICVRCAPRPEYLTTLELHRLSNTLELDLAKLQAILDLFPRLETLVIGRLTVPPNNGIPSSKSVKAPVLKRFAVASPILDRYRTPSLEGECHHLCPCLLRHLVLDNLEYLEITGEYYHALPHLSKLLAPKPEGREAEQVTLMLNGVNTAQHEELSEEVSWGLPMAEHIHLHIILQEPCSIIEPWLWETRGRFRSFTVYIPESQQHLIHAIPTIHRNPVRNGYIPLLLYQNGGDGPISPDSGLSPTPDIPELDSRAPFLDAAVMKEKFGDTESGQSDLGGYYFDIFGEQIDQYDTEGLYYGDDRFVDDALELEAWVRAGNT</sequence>
<name>A0A8H5FLP4_9AGAR</name>
<dbReference type="AlphaFoldDB" id="A0A8H5FLP4"/>
<evidence type="ECO:0008006" key="3">
    <source>
        <dbReference type="Google" id="ProtNLM"/>
    </source>
</evidence>
<organism evidence="1 2">
    <name type="scientific">Ephemerocybe angulata</name>
    <dbReference type="NCBI Taxonomy" id="980116"/>
    <lineage>
        <taxon>Eukaryota</taxon>
        <taxon>Fungi</taxon>
        <taxon>Dikarya</taxon>
        <taxon>Basidiomycota</taxon>
        <taxon>Agaricomycotina</taxon>
        <taxon>Agaricomycetes</taxon>
        <taxon>Agaricomycetidae</taxon>
        <taxon>Agaricales</taxon>
        <taxon>Agaricineae</taxon>
        <taxon>Psathyrellaceae</taxon>
        <taxon>Ephemerocybe</taxon>
    </lineage>
</organism>
<keyword evidence="2" id="KW-1185">Reference proteome</keyword>
<gene>
    <name evidence="1" type="ORF">D9611_001484</name>
</gene>
<proteinExistence type="predicted"/>